<gene>
    <name evidence="11" type="ORF">DEO72_LG5g3014</name>
</gene>
<dbReference type="PROSITE" id="PS51698">
    <property type="entry name" value="U_BOX"/>
    <property type="match status" value="1"/>
</dbReference>
<dbReference type="Pfam" id="PF04564">
    <property type="entry name" value="U-box"/>
    <property type="match status" value="1"/>
</dbReference>
<accession>A0A4D6M4E5</accession>
<evidence type="ECO:0000256" key="5">
    <source>
        <dbReference type="ARBA" id="ARBA00022679"/>
    </source>
</evidence>
<feature type="domain" description="U-box" evidence="10">
    <location>
        <begin position="55"/>
        <end position="129"/>
    </location>
</feature>
<feature type="repeat" description="ARM" evidence="8">
    <location>
        <begin position="341"/>
        <end position="383"/>
    </location>
</feature>
<dbReference type="UniPathway" id="UPA00143"/>
<dbReference type="FunFam" id="3.30.40.10:FF:001267">
    <property type="entry name" value="RING-type E3 ubiquitin transferase"/>
    <property type="match status" value="1"/>
</dbReference>
<dbReference type="FunFam" id="1.25.10.10:FF:000578">
    <property type="entry name" value="RING-type E3 ubiquitin transferase"/>
    <property type="match status" value="1"/>
</dbReference>
<dbReference type="InterPro" id="IPR000225">
    <property type="entry name" value="Armadillo"/>
</dbReference>
<dbReference type="EC" id="2.3.2.27" evidence="4"/>
<keyword evidence="6" id="KW-0677">Repeat</keyword>
<evidence type="ECO:0000256" key="7">
    <source>
        <dbReference type="ARBA" id="ARBA00022786"/>
    </source>
</evidence>
<evidence type="ECO:0000256" key="4">
    <source>
        <dbReference type="ARBA" id="ARBA00012483"/>
    </source>
</evidence>
<evidence type="ECO:0000256" key="2">
    <source>
        <dbReference type="ARBA" id="ARBA00003861"/>
    </source>
</evidence>
<feature type="region of interest" description="Disordered" evidence="9">
    <location>
        <begin position="1"/>
        <end position="32"/>
    </location>
</feature>
<comment type="catalytic activity">
    <reaction evidence="1">
        <text>S-ubiquitinyl-[E2 ubiquitin-conjugating enzyme]-L-cysteine + [acceptor protein]-L-lysine = [E2 ubiquitin-conjugating enzyme]-L-cysteine + N(6)-ubiquitinyl-[acceptor protein]-L-lysine.</text>
        <dbReference type="EC" id="2.3.2.27"/>
    </reaction>
</comment>
<name>A0A4D6M4E5_VIGUN</name>
<reference evidence="11 12" key="1">
    <citation type="submission" date="2019-04" db="EMBL/GenBank/DDBJ databases">
        <title>An improved genome assembly and genetic linkage map for asparagus bean, Vigna unguiculata ssp. sesquipedialis.</title>
        <authorList>
            <person name="Xia Q."/>
            <person name="Zhang R."/>
            <person name="Dong Y."/>
        </authorList>
    </citation>
    <scope>NUCLEOTIDE SEQUENCE [LARGE SCALE GENOMIC DNA]</scope>
    <source>
        <tissue evidence="11">Leaf</tissue>
    </source>
</reference>
<dbReference type="Pfam" id="PF00514">
    <property type="entry name" value="Arm"/>
    <property type="match status" value="1"/>
</dbReference>
<dbReference type="SUPFAM" id="SSF57850">
    <property type="entry name" value="RING/U-box"/>
    <property type="match status" value="1"/>
</dbReference>
<dbReference type="InterPro" id="IPR013083">
    <property type="entry name" value="Znf_RING/FYVE/PHD"/>
</dbReference>
<dbReference type="InterPro" id="IPR016024">
    <property type="entry name" value="ARM-type_fold"/>
</dbReference>
<dbReference type="EMBL" id="CP039349">
    <property type="protein sequence ID" value="QCD94924.1"/>
    <property type="molecule type" value="Genomic_DNA"/>
</dbReference>
<organism evidence="11 12">
    <name type="scientific">Vigna unguiculata</name>
    <name type="common">Cowpea</name>
    <dbReference type="NCBI Taxonomy" id="3917"/>
    <lineage>
        <taxon>Eukaryota</taxon>
        <taxon>Viridiplantae</taxon>
        <taxon>Streptophyta</taxon>
        <taxon>Embryophyta</taxon>
        <taxon>Tracheophyta</taxon>
        <taxon>Spermatophyta</taxon>
        <taxon>Magnoliopsida</taxon>
        <taxon>eudicotyledons</taxon>
        <taxon>Gunneridae</taxon>
        <taxon>Pentapetalae</taxon>
        <taxon>rosids</taxon>
        <taxon>fabids</taxon>
        <taxon>Fabales</taxon>
        <taxon>Fabaceae</taxon>
        <taxon>Papilionoideae</taxon>
        <taxon>50 kb inversion clade</taxon>
        <taxon>NPAAA clade</taxon>
        <taxon>indigoferoid/millettioid clade</taxon>
        <taxon>Phaseoleae</taxon>
        <taxon>Vigna</taxon>
    </lineage>
</organism>
<proteinExistence type="predicted"/>
<feature type="compositionally biased region" description="Basic and acidic residues" evidence="9">
    <location>
        <begin position="177"/>
        <end position="187"/>
    </location>
</feature>
<evidence type="ECO:0000313" key="12">
    <source>
        <dbReference type="Proteomes" id="UP000501690"/>
    </source>
</evidence>
<dbReference type="Proteomes" id="UP000501690">
    <property type="component" value="Linkage Group LG5"/>
</dbReference>
<dbReference type="Gene3D" id="3.30.40.10">
    <property type="entry name" value="Zinc/RING finger domain, C3HC4 (zinc finger)"/>
    <property type="match status" value="1"/>
</dbReference>
<evidence type="ECO:0000259" key="10">
    <source>
        <dbReference type="PROSITE" id="PS51698"/>
    </source>
</evidence>
<dbReference type="Gene3D" id="1.25.10.10">
    <property type="entry name" value="Leucine-rich Repeat Variant"/>
    <property type="match status" value="2"/>
</dbReference>
<evidence type="ECO:0000256" key="8">
    <source>
        <dbReference type="PROSITE-ProRule" id="PRU00259"/>
    </source>
</evidence>
<dbReference type="GO" id="GO:0016567">
    <property type="term" value="P:protein ubiquitination"/>
    <property type="evidence" value="ECO:0007669"/>
    <property type="project" value="UniProtKB-UniPathway"/>
</dbReference>
<feature type="region of interest" description="Disordered" evidence="9">
    <location>
        <begin position="174"/>
        <end position="207"/>
    </location>
</feature>
<dbReference type="AlphaFoldDB" id="A0A4D6M4E5"/>
<protein>
    <recommendedName>
        <fullName evidence="4">RING-type E3 ubiquitin transferase</fullName>
        <ecNumber evidence="4">2.3.2.27</ecNumber>
    </recommendedName>
</protein>
<evidence type="ECO:0000313" key="11">
    <source>
        <dbReference type="EMBL" id="QCD94924.1"/>
    </source>
</evidence>
<dbReference type="PANTHER" id="PTHR23315">
    <property type="entry name" value="U BOX DOMAIN-CONTAINING"/>
    <property type="match status" value="1"/>
</dbReference>
<keyword evidence="7" id="KW-0833">Ubl conjugation pathway</keyword>
<dbReference type="SMART" id="SM00504">
    <property type="entry name" value="Ubox"/>
    <property type="match status" value="1"/>
</dbReference>
<evidence type="ECO:0000256" key="1">
    <source>
        <dbReference type="ARBA" id="ARBA00000900"/>
    </source>
</evidence>
<sequence length="576" mass="62644">MEIQQSLKLTIHKKWPSSPKKTPKDSEPINTAAATPKLKWKKIFFHTKTKPKIQTPPDEFLCPVSHSLMSDPVIVSSGHSFERSSVEACKNLNFTPQLPDGTTPDFSTLIPNLALKSAILKWCHTTHTPPPLPHNNLVQQTSISSPDTKLVQQTSISPDTPNSNLVETSISPNVVPTEEKLSDRDPILDSLDENPPSSNLRRHAETEVPIRPTHLYTSSEESIATSSASTPPFQLATRPSCCYYSSPSSSEIEPAATPEEEEITGKLKSPQQNIIEEALLSLRKLTRVREETRVQLCTPRILSALRSLVLSKHVNVQVNTLASVVNLSLEKSNKLKIVRSGMVPPLIEVLKFGSPEAQEHCAGALFSLSLEDDNKTAIGVLGGLGPLLQMLRVESERTRHDSALALYHLSLVQSNRSKMVKLGSVPVLLSMVKLGHMTGRVLLILGNLGSGSDGRAAMLDAGVVECLVGLLSGPDSATGSTRESCVTVMYALSHGGLRFKAVAKAAGLVEVLQKVEKVGSERARHKVKKILEVMRAKEVEEEDVDWEELLDSGLGCRTRGRLGGGFDESSANSAEF</sequence>
<dbReference type="InterPro" id="IPR011989">
    <property type="entry name" value="ARM-like"/>
</dbReference>
<keyword evidence="12" id="KW-1185">Reference proteome</keyword>
<comment type="pathway">
    <text evidence="3">Protein modification; protein ubiquitination.</text>
</comment>
<dbReference type="InterPro" id="IPR003613">
    <property type="entry name" value="Ubox_domain"/>
</dbReference>
<evidence type="ECO:0000256" key="9">
    <source>
        <dbReference type="SAM" id="MobiDB-lite"/>
    </source>
</evidence>
<dbReference type="PROSITE" id="PS50176">
    <property type="entry name" value="ARM_REPEAT"/>
    <property type="match status" value="1"/>
</dbReference>
<dbReference type="SMART" id="SM00185">
    <property type="entry name" value="ARM"/>
    <property type="match status" value="4"/>
</dbReference>
<dbReference type="GO" id="GO:0061630">
    <property type="term" value="F:ubiquitin protein ligase activity"/>
    <property type="evidence" value="ECO:0007669"/>
    <property type="project" value="UniProtKB-EC"/>
</dbReference>
<dbReference type="OrthoDB" id="7537227at2759"/>
<evidence type="ECO:0000256" key="6">
    <source>
        <dbReference type="ARBA" id="ARBA00022737"/>
    </source>
</evidence>
<dbReference type="SUPFAM" id="SSF48371">
    <property type="entry name" value="ARM repeat"/>
    <property type="match status" value="1"/>
</dbReference>
<comment type="function">
    <text evidence="2">Functions as an E3 ubiquitin ligase.</text>
</comment>
<dbReference type="PANTHER" id="PTHR23315:SF339">
    <property type="entry name" value="U-BOX DOMAIN-CONTAINING PROTEIN 40"/>
    <property type="match status" value="1"/>
</dbReference>
<dbReference type="Gramene" id="Vigun04g181300.1.v1.2">
    <property type="protein sequence ID" value="Vigun04g181300.1.v1.2.CDS.1"/>
    <property type="gene ID" value="Vigun04g181300.v1.2"/>
</dbReference>
<evidence type="ECO:0000256" key="3">
    <source>
        <dbReference type="ARBA" id="ARBA00004906"/>
    </source>
</evidence>
<keyword evidence="5" id="KW-0808">Transferase</keyword>